<feature type="transmembrane region" description="Helical" evidence="1">
    <location>
        <begin position="112"/>
        <end position="134"/>
    </location>
</feature>
<protein>
    <recommendedName>
        <fullName evidence="4">Transmembrane protein</fullName>
    </recommendedName>
</protein>
<accession>A0A9Q0G836</accession>
<feature type="transmembrane region" description="Helical" evidence="1">
    <location>
        <begin position="72"/>
        <end position="92"/>
    </location>
</feature>
<dbReference type="Proteomes" id="UP001141552">
    <property type="component" value="Unassembled WGS sequence"/>
</dbReference>
<evidence type="ECO:0008006" key="4">
    <source>
        <dbReference type="Google" id="ProtNLM"/>
    </source>
</evidence>
<reference evidence="2" key="1">
    <citation type="submission" date="2022-02" db="EMBL/GenBank/DDBJ databases">
        <authorList>
            <person name="Henning P.M."/>
            <person name="McCubbin A.G."/>
            <person name="Shore J.S."/>
        </authorList>
    </citation>
    <scope>NUCLEOTIDE SEQUENCE</scope>
    <source>
        <strain evidence="2">F60SS</strain>
        <tissue evidence="2">Leaves</tissue>
    </source>
</reference>
<keyword evidence="1" id="KW-0812">Transmembrane</keyword>
<evidence type="ECO:0000256" key="1">
    <source>
        <dbReference type="SAM" id="Phobius"/>
    </source>
</evidence>
<organism evidence="2 3">
    <name type="scientific">Turnera subulata</name>
    <dbReference type="NCBI Taxonomy" id="218843"/>
    <lineage>
        <taxon>Eukaryota</taxon>
        <taxon>Viridiplantae</taxon>
        <taxon>Streptophyta</taxon>
        <taxon>Embryophyta</taxon>
        <taxon>Tracheophyta</taxon>
        <taxon>Spermatophyta</taxon>
        <taxon>Magnoliopsida</taxon>
        <taxon>eudicotyledons</taxon>
        <taxon>Gunneridae</taxon>
        <taxon>Pentapetalae</taxon>
        <taxon>rosids</taxon>
        <taxon>fabids</taxon>
        <taxon>Malpighiales</taxon>
        <taxon>Passifloraceae</taxon>
        <taxon>Turnera</taxon>
    </lineage>
</organism>
<dbReference type="AlphaFoldDB" id="A0A9Q0G836"/>
<evidence type="ECO:0000313" key="3">
    <source>
        <dbReference type="Proteomes" id="UP001141552"/>
    </source>
</evidence>
<gene>
    <name evidence="2" type="ORF">Tsubulata_026081</name>
</gene>
<dbReference type="EMBL" id="JAKUCV010002041">
    <property type="protein sequence ID" value="KAJ4844130.1"/>
    <property type="molecule type" value="Genomic_DNA"/>
</dbReference>
<keyword evidence="1" id="KW-1133">Transmembrane helix</keyword>
<sequence length="166" mass="17448">MQVIGSCSWRLTARATSSRGLFGSPLPFTFSKPRFSPPSFSRAATPSLVQKSRHHIEEGTTTCAWSGRPRGVVLLLLLAGRIVCVVSVLFFGGGRGCCRATGVAVMVLVRSGWIWCFGGGSYVVVLGLLFFGVVGDFSGGDLPCTGCFGVDAFGHGGRRPATEPSS</sequence>
<evidence type="ECO:0000313" key="2">
    <source>
        <dbReference type="EMBL" id="KAJ4844130.1"/>
    </source>
</evidence>
<keyword evidence="1" id="KW-0472">Membrane</keyword>
<keyword evidence="3" id="KW-1185">Reference proteome</keyword>
<name>A0A9Q0G836_9ROSI</name>
<proteinExistence type="predicted"/>
<comment type="caution">
    <text evidence="2">The sequence shown here is derived from an EMBL/GenBank/DDBJ whole genome shotgun (WGS) entry which is preliminary data.</text>
</comment>
<reference evidence="2" key="2">
    <citation type="journal article" date="2023" name="Plants (Basel)">
        <title>Annotation of the Turnera subulata (Passifloraceae) Draft Genome Reveals the S-Locus Evolved after the Divergence of Turneroideae from Passifloroideae in a Stepwise Manner.</title>
        <authorList>
            <person name="Henning P.M."/>
            <person name="Roalson E.H."/>
            <person name="Mir W."/>
            <person name="McCubbin A.G."/>
            <person name="Shore J.S."/>
        </authorList>
    </citation>
    <scope>NUCLEOTIDE SEQUENCE</scope>
    <source>
        <strain evidence="2">F60SS</strain>
    </source>
</reference>